<dbReference type="Pfam" id="PF11807">
    <property type="entry name" value="UstYa"/>
    <property type="match status" value="1"/>
</dbReference>
<evidence type="ECO:0000256" key="1">
    <source>
        <dbReference type="ARBA" id="ARBA00004685"/>
    </source>
</evidence>
<organism evidence="4 5">
    <name type="scientific">Phlyctema vagabunda</name>
    <dbReference type="NCBI Taxonomy" id="108571"/>
    <lineage>
        <taxon>Eukaryota</taxon>
        <taxon>Fungi</taxon>
        <taxon>Dikarya</taxon>
        <taxon>Ascomycota</taxon>
        <taxon>Pezizomycotina</taxon>
        <taxon>Leotiomycetes</taxon>
        <taxon>Helotiales</taxon>
        <taxon>Dermateaceae</taxon>
        <taxon>Phlyctema</taxon>
    </lineage>
</organism>
<comment type="caution">
    <text evidence="4">The sequence shown here is derived from an EMBL/GenBank/DDBJ whole genome shotgun (WGS) entry which is preliminary data.</text>
</comment>
<sequence>MQWKALFPEKWGFVEHPTLAPEPSTLGVWHQLHCLQVVYHGYYAAATKINVSNSSNIKRSELPHHTEGCFDYLRQSILCNADTNVEPLVPELYGRDTAIPRVCRDIHKVIEWSENWKSPRSSSVIYEVPQGIMDLEAALFT</sequence>
<keyword evidence="5" id="KW-1185">Reference proteome</keyword>
<comment type="similarity">
    <text evidence="3">Belongs to the ustYa family.</text>
</comment>
<accession>A0ABR4PA84</accession>
<evidence type="ECO:0000256" key="2">
    <source>
        <dbReference type="ARBA" id="ARBA00023002"/>
    </source>
</evidence>
<comment type="pathway">
    <text evidence="1">Mycotoxin biosynthesis.</text>
</comment>
<proteinExistence type="inferred from homology"/>
<dbReference type="PANTHER" id="PTHR33365">
    <property type="entry name" value="YALI0B05434P"/>
    <property type="match status" value="1"/>
</dbReference>
<evidence type="ECO:0000313" key="5">
    <source>
        <dbReference type="Proteomes" id="UP001629113"/>
    </source>
</evidence>
<gene>
    <name evidence="4" type="ORF">PVAG01_08596</name>
</gene>
<keyword evidence="2" id="KW-0560">Oxidoreductase</keyword>
<dbReference type="PANTHER" id="PTHR33365:SF11">
    <property type="entry name" value="TAT PATHWAY SIGNAL SEQUENCE"/>
    <property type="match status" value="1"/>
</dbReference>
<reference evidence="4 5" key="1">
    <citation type="submission" date="2024-06" db="EMBL/GenBank/DDBJ databases">
        <title>Complete genome of Phlyctema vagabunda strain 19-DSS-EL-015.</title>
        <authorList>
            <person name="Fiorenzani C."/>
        </authorList>
    </citation>
    <scope>NUCLEOTIDE SEQUENCE [LARGE SCALE GENOMIC DNA]</scope>
    <source>
        <strain evidence="4 5">19-DSS-EL-015</strain>
    </source>
</reference>
<evidence type="ECO:0000256" key="3">
    <source>
        <dbReference type="ARBA" id="ARBA00035112"/>
    </source>
</evidence>
<evidence type="ECO:0000313" key="4">
    <source>
        <dbReference type="EMBL" id="KAL3420097.1"/>
    </source>
</evidence>
<protein>
    <submittedName>
        <fullName evidence="4">Uncharacterized protein</fullName>
    </submittedName>
</protein>
<dbReference type="InterPro" id="IPR021765">
    <property type="entry name" value="UstYa-like"/>
</dbReference>
<dbReference type="EMBL" id="JBFCZG010000007">
    <property type="protein sequence ID" value="KAL3420097.1"/>
    <property type="molecule type" value="Genomic_DNA"/>
</dbReference>
<name>A0ABR4PA84_9HELO</name>
<dbReference type="Proteomes" id="UP001629113">
    <property type="component" value="Unassembled WGS sequence"/>
</dbReference>